<keyword evidence="3" id="KW-1185">Reference proteome</keyword>
<name>A0A550C6Z2_9AGAR</name>
<dbReference type="OrthoDB" id="3133596at2759"/>
<evidence type="ECO:0000313" key="3">
    <source>
        <dbReference type="Proteomes" id="UP000320762"/>
    </source>
</evidence>
<feature type="region of interest" description="Disordered" evidence="1">
    <location>
        <begin position="374"/>
        <end position="417"/>
    </location>
</feature>
<dbReference type="STRING" id="97359.A0A550C6Z2"/>
<gene>
    <name evidence="2" type="ORF">BD626DRAFT_558963</name>
</gene>
<reference evidence="2 3" key="1">
    <citation type="journal article" date="2019" name="New Phytol.">
        <title>Comparative genomics reveals unique wood-decay strategies and fruiting body development in the Schizophyllaceae.</title>
        <authorList>
            <person name="Almasi E."/>
            <person name="Sahu N."/>
            <person name="Krizsan K."/>
            <person name="Balint B."/>
            <person name="Kovacs G.M."/>
            <person name="Kiss B."/>
            <person name="Cseklye J."/>
            <person name="Drula E."/>
            <person name="Henrissat B."/>
            <person name="Nagy I."/>
            <person name="Chovatia M."/>
            <person name="Adam C."/>
            <person name="LaButti K."/>
            <person name="Lipzen A."/>
            <person name="Riley R."/>
            <person name="Grigoriev I.V."/>
            <person name="Nagy L.G."/>
        </authorList>
    </citation>
    <scope>NUCLEOTIDE SEQUENCE [LARGE SCALE GENOMIC DNA]</scope>
    <source>
        <strain evidence="2 3">NL-1724</strain>
    </source>
</reference>
<accession>A0A550C6Z2</accession>
<evidence type="ECO:0000256" key="1">
    <source>
        <dbReference type="SAM" id="MobiDB-lite"/>
    </source>
</evidence>
<dbReference type="EMBL" id="VDMD01000021">
    <property type="protein sequence ID" value="TRM60567.1"/>
    <property type="molecule type" value="Genomic_DNA"/>
</dbReference>
<dbReference type="AlphaFoldDB" id="A0A550C6Z2"/>
<sequence length="417" mass="46628">MDGAAHTMWSNSFSMSGDVGIYGVEEVRLARLYRDTHVSSLTMLEWHWGLQKGQLDPSSKENHLSLRSDMKKKFREYDWTLMPTPETLRTIQQFVAYNAEHPNARKSIRQVFDTEVFEYFFVPLMMNTAPSYPAVQCRLEDGSQENHVHPYTSLPLVLSRAHPFFVVLAAFSHIRKGGTHLSVEEKRRNFDAILDLGRAWLADAPPEFVRGLDVWKAHRYPYSDDGSVAFEQLHGSRSFESTASPNTSVRSSGRYSIGSTAGTSLPASPSRLPLSVHSPRKIRFAGDGGILTAVERRFVEHRPSPLSIGAWRTTADGIPEETDDDELASYVREPAPDPEAIIRAGMKCMPHIDTSRCCSNDFARLLFDTVLASPGKAPGKTKPVHRRAPSSALSTPRKVSDSASKKKTESSKPLVWR</sequence>
<dbReference type="Proteomes" id="UP000320762">
    <property type="component" value="Unassembled WGS sequence"/>
</dbReference>
<organism evidence="2 3">
    <name type="scientific">Schizophyllum amplum</name>
    <dbReference type="NCBI Taxonomy" id="97359"/>
    <lineage>
        <taxon>Eukaryota</taxon>
        <taxon>Fungi</taxon>
        <taxon>Dikarya</taxon>
        <taxon>Basidiomycota</taxon>
        <taxon>Agaricomycotina</taxon>
        <taxon>Agaricomycetes</taxon>
        <taxon>Agaricomycetidae</taxon>
        <taxon>Agaricales</taxon>
        <taxon>Schizophyllaceae</taxon>
        <taxon>Schizophyllum</taxon>
    </lineage>
</organism>
<comment type="caution">
    <text evidence="2">The sequence shown here is derived from an EMBL/GenBank/DDBJ whole genome shotgun (WGS) entry which is preliminary data.</text>
</comment>
<protein>
    <submittedName>
        <fullName evidence="2">Uncharacterized protein</fullName>
    </submittedName>
</protein>
<proteinExistence type="predicted"/>
<evidence type="ECO:0000313" key="2">
    <source>
        <dbReference type="EMBL" id="TRM60567.1"/>
    </source>
</evidence>
<feature type="compositionally biased region" description="Basic and acidic residues" evidence="1">
    <location>
        <begin position="398"/>
        <end position="410"/>
    </location>
</feature>